<dbReference type="HOGENOM" id="CLU_000570_3_0_1"/>
<proteinExistence type="predicted"/>
<dbReference type="InParanoid" id="K2SE73"/>
<reference evidence="2 3" key="1">
    <citation type="journal article" date="2012" name="BMC Genomics">
        <title>Tools to kill: Genome of one of the most destructive plant pathogenic fungi Macrophomina phaseolina.</title>
        <authorList>
            <person name="Islam M.S."/>
            <person name="Haque M.S."/>
            <person name="Islam M.M."/>
            <person name="Emdad E.M."/>
            <person name="Halim A."/>
            <person name="Hossen Q.M.M."/>
            <person name="Hossain M.Z."/>
            <person name="Ahmed B."/>
            <person name="Rahim S."/>
            <person name="Rahman M.S."/>
            <person name="Alam M.M."/>
            <person name="Hou S."/>
            <person name="Wan X."/>
            <person name="Saito J.A."/>
            <person name="Alam M."/>
        </authorList>
    </citation>
    <scope>NUCLEOTIDE SEQUENCE [LARGE SCALE GENOMIC DNA]</scope>
    <source>
        <strain evidence="2 3">MS6</strain>
    </source>
</reference>
<dbReference type="VEuPathDB" id="FungiDB:MPH_07611"/>
<feature type="compositionally biased region" description="Polar residues" evidence="1">
    <location>
        <begin position="969"/>
        <end position="989"/>
    </location>
</feature>
<evidence type="ECO:0000256" key="1">
    <source>
        <dbReference type="SAM" id="MobiDB-lite"/>
    </source>
</evidence>
<evidence type="ECO:0000313" key="3">
    <source>
        <dbReference type="Proteomes" id="UP000007129"/>
    </source>
</evidence>
<dbReference type="EMBL" id="AHHD01000324">
    <property type="protein sequence ID" value="EKG15165.1"/>
    <property type="molecule type" value="Genomic_DNA"/>
</dbReference>
<evidence type="ECO:0008006" key="4">
    <source>
        <dbReference type="Google" id="ProtNLM"/>
    </source>
</evidence>
<dbReference type="STRING" id="1126212.K2SE73"/>
<feature type="compositionally biased region" description="Basic and acidic residues" evidence="1">
    <location>
        <begin position="993"/>
        <end position="1003"/>
    </location>
</feature>
<feature type="compositionally biased region" description="Polar residues" evidence="1">
    <location>
        <begin position="1011"/>
        <end position="1040"/>
    </location>
</feature>
<dbReference type="Proteomes" id="UP000007129">
    <property type="component" value="Unassembled WGS sequence"/>
</dbReference>
<gene>
    <name evidence="2" type="ORF">MPH_07611</name>
</gene>
<organism evidence="2 3">
    <name type="scientific">Macrophomina phaseolina (strain MS6)</name>
    <name type="common">Charcoal rot fungus</name>
    <dbReference type="NCBI Taxonomy" id="1126212"/>
    <lineage>
        <taxon>Eukaryota</taxon>
        <taxon>Fungi</taxon>
        <taxon>Dikarya</taxon>
        <taxon>Ascomycota</taxon>
        <taxon>Pezizomycotina</taxon>
        <taxon>Dothideomycetes</taxon>
        <taxon>Dothideomycetes incertae sedis</taxon>
        <taxon>Botryosphaeriales</taxon>
        <taxon>Botryosphaeriaceae</taxon>
        <taxon>Macrophomina</taxon>
    </lineage>
</organism>
<accession>K2SE73</accession>
<dbReference type="Gene3D" id="1.10.10.2360">
    <property type="match status" value="1"/>
</dbReference>
<dbReference type="eggNOG" id="ENOG502QQIR">
    <property type="taxonomic scope" value="Eukaryota"/>
</dbReference>
<dbReference type="OrthoDB" id="1262810at2759"/>
<dbReference type="AlphaFoldDB" id="K2SE73"/>
<name>K2SE73_MACPH</name>
<protein>
    <recommendedName>
        <fullName evidence="4">Protein NO VEIN C-terminal domain-containing protein</fullName>
    </recommendedName>
</protein>
<sequence length="1278" mass="146156">MLQYQWMRYLPDDSISDDFWKRLAPKIENLLKEARILRSWTTRLLHSPGKLRYVAPNFRDKDGEPFFADLMQEAYLAPEYEYRDLELLKPLGTKMITLPEIIDRVESDLRRNNSKMKASSTNDDWHTRVANFLARYFNPNRNSRIDIRIKALPLIPLRGGTWTAVGSMAQSIYFPTVGTCNIPSDLDFNIVDSAPIHNTARSRLFSLLGVKECNPETVISAIYDKHTCRQAMTLIDFSISANHLQFLFWHGPSFSNLSQSFLLVSDAGGGSDHALVDAKNATIYFPDPLDECGPYQLFTKTLVTPGFPAYFLDARYLRHVPSEARSREMSWEVWLEQVLGIRRAPQINLSGKPSAELQYILRYCPDKLLEVLRRNWTEYEPEITNDIETLVRRCRIPTHHQGKYATTTLESSYIPLPNLAELANEFRLLTPIFVHVSLSDLSDELGEPWRFLSRFGVRFTDDVQFYLHLLQDVSESSDNAGRTLDRTFKLYERLMTKCISEEDAEQIRNHFKNSKGVLLPDRLNSLIPSKWVSVEHCVWDGPDWFEVRPCLGKIAHYCALDHLFKTILKTKDAVWQDYLDELRSMKLRQVSNHPKVSEIYRSLWKDLEKDGASELLRSEFEKDKLVYVPQGEAWVAPSMCLWANNKIRIPNRVSVATTYSSLEDFFTKMLDVQKPDLRMHIQALKDLSTARPPAIDRIKETMTLISSLNPSVASLADLRDVDIFPVKFPNGGLRLANSSVDFAIADLKEYYRAFQGRINMLDFSLSEIHATRPFLLSLRLQRRFMSVAVEEKTRVEGGSQDQRLTIELRQKAYALFRAKTRDNDRSLYELLRNVTVSQSAGISKSIRLVQSSEVHTVEQSRASFHLEETENRLNLFVPTDKRDRELCFLHQLPKQMLHFLSVTDPMALAVLVKIMGCSNLDTLDSVLEVDGIIEVDGVSREDRSVDDLGSIFNRALSFAEDRTRNSAWRDSSMAVPSTPFTPAMTSIPTLGNVHERGENRQRQDSLIGATRISSPMTTNTKAPSYADSSSVPTSTISHATSPPLDSPNENGVPEADKTTFREYVERDIATSQLAKFVTMTAQEHYRNFSLEELRLAHYSRQSRSGNTYGALLDRIITKARAGLLGQVFPRKGQAPWRYQMKSQPKSMGPAHWTGIEKLALRESFSNAPQAFERLLAMGLPRFDIGNWRSTIRKEVQASHKYHEISPWIGSETSDIVYEDKEGWFQNELRLLGHLDPEDSVSSTATYYLEVKTTTGKFDEPFYMSGAQFKRVSPLYPCC</sequence>
<comment type="caution">
    <text evidence="2">The sequence shown here is derived from an EMBL/GenBank/DDBJ whole genome shotgun (WGS) entry which is preliminary data.</text>
</comment>
<feature type="region of interest" description="Disordered" evidence="1">
    <location>
        <begin position="969"/>
        <end position="1054"/>
    </location>
</feature>
<evidence type="ECO:0000313" key="2">
    <source>
        <dbReference type="EMBL" id="EKG15165.1"/>
    </source>
</evidence>